<dbReference type="InterPro" id="IPR035849">
    <property type="entry name" value="Fes/Fps/Fer_SH2"/>
</dbReference>
<keyword evidence="3 8" id="KW-0418">Kinase</keyword>
<dbReference type="AlphaFoldDB" id="A0AAD4MPN5"/>
<dbReference type="Pfam" id="PF00017">
    <property type="entry name" value="SH2"/>
    <property type="match status" value="1"/>
</dbReference>
<dbReference type="EMBL" id="JAKKPZ010000283">
    <property type="protein sequence ID" value="KAI1697166.1"/>
    <property type="molecule type" value="Genomic_DNA"/>
</dbReference>
<evidence type="ECO:0000256" key="3">
    <source>
        <dbReference type="ARBA" id="ARBA00022777"/>
    </source>
</evidence>
<accession>A0AAD4MPN5</accession>
<evidence type="ECO:0000259" key="10">
    <source>
        <dbReference type="PROSITE" id="PS50001"/>
    </source>
</evidence>
<keyword evidence="6" id="KW-0727">SH2 domain</keyword>
<dbReference type="CDD" id="cd10361">
    <property type="entry name" value="SH2_Fps_family"/>
    <property type="match status" value="1"/>
</dbReference>
<dbReference type="InterPro" id="IPR017441">
    <property type="entry name" value="Protein_kinase_ATP_BS"/>
</dbReference>
<feature type="domain" description="Protein kinase" evidence="11">
    <location>
        <begin position="175"/>
        <end position="395"/>
    </location>
</feature>
<dbReference type="PROSITE" id="PS00107">
    <property type="entry name" value="PROTEIN_KINASE_ATP"/>
    <property type="match status" value="1"/>
</dbReference>
<evidence type="ECO:0000256" key="6">
    <source>
        <dbReference type="PROSITE-ProRule" id="PRU00191"/>
    </source>
</evidence>
<feature type="domain" description="SH2" evidence="10">
    <location>
        <begin position="72"/>
        <end position="167"/>
    </location>
</feature>
<dbReference type="PROSITE" id="PS50011">
    <property type="entry name" value="PROTEIN_KINASE_DOM"/>
    <property type="match status" value="1"/>
</dbReference>
<dbReference type="SUPFAM" id="SSF56112">
    <property type="entry name" value="Protein kinase-like (PK-like)"/>
    <property type="match status" value="1"/>
</dbReference>
<comment type="catalytic activity">
    <reaction evidence="8">
        <text>L-tyrosyl-[protein] + ATP = O-phospho-L-tyrosyl-[protein] + ADP + H(+)</text>
        <dbReference type="Rhea" id="RHEA:10596"/>
        <dbReference type="Rhea" id="RHEA-COMP:10136"/>
        <dbReference type="Rhea" id="RHEA-COMP:20101"/>
        <dbReference type="ChEBI" id="CHEBI:15378"/>
        <dbReference type="ChEBI" id="CHEBI:30616"/>
        <dbReference type="ChEBI" id="CHEBI:46858"/>
        <dbReference type="ChEBI" id="CHEBI:61978"/>
        <dbReference type="ChEBI" id="CHEBI:456216"/>
        <dbReference type="EC" id="2.7.10.2"/>
    </reaction>
</comment>
<keyword evidence="2 7" id="KW-0547">Nucleotide-binding</keyword>
<dbReference type="Gene3D" id="1.10.510.10">
    <property type="entry name" value="Transferase(Phosphotransferase) domain 1"/>
    <property type="match status" value="1"/>
</dbReference>
<evidence type="ECO:0000256" key="1">
    <source>
        <dbReference type="ARBA" id="ARBA00022679"/>
    </source>
</evidence>
<keyword evidence="4 7" id="KW-0067">ATP-binding</keyword>
<keyword evidence="13" id="KW-1185">Reference proteome</keyword>
<dbReference type="SUPFAM" id="SSF55550">
    <property type="entry name" value="SH2 domain"/>
    <property type="match status" value="1"/>
</dbReference>
<evidence type="ECO:0000256" key="5">
    <source>
        <dbReference type="ARBA" id="ARBA00023137"/>
    </source>
</evidence>
<evidence type="ECO:0000313" key="13">
    <source>
        <dbReference type="Proteomes" id="UP001201812"/>
    </source>
</evidence>
<comment type="caution">
    <text evidence="12">The sequence shown here is derived from an EMBL/GenBank/DDBJ whole genome shotgun (WGS) entry which is preliminary data.</text>
</comment>
<gene>
    <name evidence="12" type="ORF">DdX_18651</name>
</gene>
<keyword evidence="1 8" id="KW-0808">Transferase</keyword>
<dbReference type="InterPro" id="IPR036860">
    <property type="entry name" value="SH2_dom_sf"/>
</dbReference>
<dbReference type="InterPro" id="IPR000719">
    <property type="entry name" value="Prot_kinase_dom"/>
</dbReference>
<evidence type="ECO:0000256" key="7">
    <source>
        <dbReference type="PROSITE-ProRule" id="PRU10141"/>
    </source>
</evidence>
<proteinExistence type="inferred from homology"/>
<name>A0AAD4MPN5_9BILA</name>
<dbReference type="PROSITE" id="PS50001">
    <property type="entry name" value="SH2"/>
    <property type="match status" value="1"/>
</dbReference>
<dbReference type="SMART" id="SM00252">
    <property type="entry name" value="SH2"/>
    <property type="match status" value="1"/>
</dbReference>
<dbReference type="PRINTS" id="PR00401">
    <property type="entry name" value="SH2DOMAIN"/>
</dbReference>
<feature type="binding site" evidence="7">
    <location>
        <position position="208"/>
    </location>
    <ligand>
        <name>ATP</name>
        <dbReference type="ChEBI" id="CHEBI:30616"/>
    </ligand>
</feature>
<organism evidence="12 13">
    <name type="scientific">Ditylenchus destructor</name>
    <dbReference type="NCBI Taxonomy" id="166010"/>
    <lineage>
        <taxon>Eukaryota</taxon>
        <taxon>Metazoa</taxon>
        <taxon>Ecdysozoa</taxon>
        <taxon>Nematoda</taxon>
        <taxon>Chromadorea</taxon>
        <taxon>Rhabditida</taxon>
        <taxon>Tylenchina</taxon>
        <taxon>Tylenchomorpha</taxon>
        <taxon>Sphaerularioidea</taxon>
        <taxon>Anguinidae</taxon>
        <taxon>Anguininae</taxon>
        <taxon>Ditylenchus</taxon>
    </lineage>
</organism>
<dbReference type="EC" id="2.7.10.2" evidence="8"/>
<dbReference type="GO" id="GO:0004715">
    <property type="term" value="F:non-membrane spanning protein tyrosine kinase activity"/>
    <property type="evidence" value="ECO:0007669"/>
    <property type="project" value="UniProtKB-EC"/>
</dbReference>
<comment type="similarity">
    <text evidence="8">Belongs to the protein kinase superfamily. Tyr protein kinase family.</text>
</comment>
<evidence type="ECO:0000313" key="12">
    <source>
        <dbReference type="EMBL" id="KAI1697166.1"/>
    </source>
</evidence>
<dbReference type="GO" id="GO:0005524">
    <property type="term" value="F:ATP binding"/>
    <property type="evidence" value="ECO:0007669"/>
    <property type="project" value="UniProtKB-UniRule"/>
</dbReference>
<protein>
    <recommendedName>
        <fullName evidence="8">Tyrosine-protein kinase</fullName>
        <ecNumber evidence="8">2.7.10.2</ecNumber>
    </recommendedName>
</protein>
<dbReference type="Proteomes" id="UP001201812">
    <property type="component" value="Unassembled WGS sequence"/>
</dbReference>
<keyword evidence="5 8" id="KW-0829">Tyrosine-protein kinase</keyword>
<reference evidence="12" key="1">
    <citation type="submission" date="2022-01" db="EMBL/GenBank/DDBJ databases">
        <title>Genome Sequence Resource for Two Populations of Ditylenchus destructor, the Migratory Endoparasitic Phytonematode.</title>
        <authorList>
            <person name="Zhang H."/>
            <person name="Lin R."/>
            <person name="Xie B."/>
        </authorList>
    </citation>
    <scope>NUCLEOTIDE SEQUENCE</scope>
    <source>
        <strain evidence="12">BazhouSP</strain>
    </source>
</reference>
<dbReference type="Pfam" id="PF07714">
    <property type="entry name" value="PK_Tyr_Ser-Thr"/>
    <property type="match status" value="1"/>
</dbReference>
<evidence type="ECO:0000256" key="2">
    <source>
        <dbReference type="ARBA" id="ARBA00022741"/>
    </source>
</evidence>
<evidence type="ECO:0000259" key="11">
    <source>
        <dbReference type="PROSITE" id="PS50011"/>
    </source>
</evidence>
<dbReference type="InterPro" id="IPR001245">
    <property type="entry name" value="Ser-Thr/Tyr_kinase_cat_dom"/>
</dbReference>
<dbReference type="PRINTS" id="PR00109">
    <property type="entry name" value="TYRKINASE"/>
</dbReference>
<evidence type="ECO:0000256" key="8">
    <source>
        <dbReference type="RuleBase" id="RU362096"/>
    </source>
</evidence>
<dbReference type="InterPro" id="IPR000980">
    <property type="entry name" value="SH2"/>
</dbReference>
<evidence type="ECO:0000256" key="4">
    <source>
        <dbReference type="ARBA" id="ARBA00022840"/>
    </source>
</evidence>
<sequence>MSKEKHVPRKLVSRAIEQSREVDRQNAGYKPPTHEDNYAWSPMPVAPENDLPVLDRPPVLPGHEGIDDTLSYYHGLLPRRDVEEILAEEGDFLLRNSETVRGSGVHSICVSVLWKKCALHYPITVTEAGEFTLDGTLKFAKILDLINYYYKKKRPFKENAIRLLTPTWEFLHKQVELKKKIGEGAFGAIYSGYLMTKYLTVPLPVAVKASKEKIEELMSEARMMRHLDHPNIVKMYGVATAVEPLFIVMELLENGSLDEYLKRSGAHASTEERLCMIRDVMYAIQFIHTRGIIHCDIAARNCLCGEGEVKLSDFGMAKNTDRHNLTPSDRTPVRWAAPEVFTERVTTKATDIWAMGVLIWEVFNNAKLPYEEMEGQQIRDQASYVHTSPFEHQFF</sequence>
<feature type="region of interest" description="Disordered" evidence="9">
    <location>
        <begin position="1"/>
        <end position="38"/>
    </location>
</feature>
<evidence type="ECO:0000256" key="9">
    <source>
        <dbReference type="SAM" id="MobiDB-lite"/>
    </source>
</evidence>
<feature type="compositionally biased region" description="Basic residues" evidence="9">
    <location>
        <begin position="1"/>
        <end position="12"/>
    </location>
</feature>
<dbReference type="Gene3D" id="3.30.505.10">
    <property type="entry name" value="SH2 domain"/>
    <property type="match status" value="1"/>
</dbReference>
<dbReference type="PANTHER" id="PTHR24418">
    <property type="entry name" value="TYROSINE-PROTEIN KINASE"/>
    <property type="match status" value="1"/>
</dbReference>
<dbReference type="InterPro" id="IPR011009">
    <property type="entry name" value="Kinase-like_dom_sf"/>
</dbReference>
<dbReference type="InterPro" id="IPR050198">
    <property type="entry name" value="Non-receptor_tyrosine_kinases"/>
</dbReference>